<dbReference type="AlphaFoldDB" id="A0A0F7UYK7"/>
<name>A0A0F7UYK7_TOXGV</name>
<accession>A0A0F7UYK7</accession>
<evidence type="ECO:0000313" key="1">
    <source>
        <dbReference type="EMBL" id="CEL73693.1"/>
    </source>
</evidence>
<dbReference type="EMBL" id="LN714496">
    <property type="protein sequence ID" value="CEL73693.1"/>
    <property type="molecule type" value="Genomic_DNA"/>
</dbReference>
<organism evidence="1">
    <name type="scientific">Toxoplasma gondii (strain ATCC 50861 / VEG)</name>
    <dbReference type="NCBI Taxonomy" id="432359"/>
    <lineage>
        <taxon>Eukaryota</taxon>
        <taxon>Sar</taxon>
        <taxon>Alveolata</taxon>
        <taxon>Apicomplexa</taxon>
        <taxon>Conoidasida</taxon>
        <taxon>Coccidia</taxon>
        <taxon>Eucoccidiorida</taxon>
        <taxon>Eimeriorina</taxon>
        <taxon>Sarcocystidae</taxon>
        <taxon>Toxoplasma</taxon>
    </lineage>
</organism>
<reference evidence="1" key="1">
    <citation type="journal article" date="2015" name="PLoS ONE">
        <title>Comprehensive Evaluation of Toxoplasma gondii VEG and Neospora caninum LIV Genomes with Tachyzoite Stage Transcriptome and Proteome Defines Novel Transcript Features.</title>
        <authorList>
            <person name="Ramaprasad A."/>
            <person name="Mourier T."/>
            <person name="Naeem R."/>
            <person name="Malas T.B."/>
            <person name="Moussa E."/>
            <person name="Panigrahi A."/>
            <person name="Vermont S.J."/>
            <person name="Otto T.D."/>
            <person name="Wastling J."/>
            <person name="Pain A."/>
        </authorList>
    </citation>
    <scope>NUCLEOTIDE SEQUENCE</scope>
    <source>
        <strain evidence="1">VEG</strain>
    </source>
</reference>
<gene>
    <name evidence="1" type="ORF">BN1205_044215</name>
</gene>
<sequence length="68" mass="7734">MRDALRMDFKLQLVHKIAGADTRRTCTNGTPTPPCALGRHHQRHISGQALWLCEKKHVFHKFSPNSSV</sequence>
<protein>
    <submittedName>
        <fullName evidence="1">Uncharacterized protein</fullName>
    </submittedName>
</protein>
<proteinExistence type="predicted"/>